<evidence type="ECO:0000313" key="2">
    <source>
        <dbReference type="Proteomes" id="UP000000663"/>
    </source>
</evidence>
<accession>Q0W233</accession>
<dbReference type="Proteomes" id="UP000000663">
    <property type="component" value="Chromosome"/>
</dbReference>
<gene>
    <name evidence="1" type="ORF">RCIX2487</name>
</gene>
<proteinExistence type="predicted"/>
<keyword evidence="2" id="KW-1185">Reference proteome</keyword>
<evidence type="ECO:0000313" key="1">
    <source>
        <dbReference type="EMBL" id="CAJ37560.1"/>
    </source>
</evidence>
<reference evidence="1 2" key="1">
    <citation type="journal article" date="2006" name="Science">
        <title>Genome of rice cluster I archaea -- the key methane producers in the rice rhizosphere.</title>
        <authorList>
            <person name="Erkel C."/>
            <person name="Kube M."/>
            <person name="Reinhardt R."/>
            <person name="Liesack W."/>
        </authorList>
    </citation>
    <scope>NUCLEOTIDE SEQUENCE [LARGE SCALE GENOMIC DNA]</scope>
    <source>
        <strain evidence="2">DSM 22066 / NBRC 105507 / MRE50</strain>
    </source>
</reference>
<name>Q0W233_METAR</name>
<protein>
    <submittedName>
        <fullName evidence="1">Uncharacterized protein</fullName>
    </submittedName>
</protein>
<dbReference type="EMBL" id="AM114193">
    <property type="protein sequence ID" value="CAJ37560.1"/>
    <property type="molecule type" value="Genomic_DNA"/>
</dbReference>
<dbReference type="KEGG" id="rci:RCIX2487"/>
<dbReference type="AlphaFoldDB" id="Q0W233"/>
<organism evidence="1 2">
    <name type="scientific">Methanocella arvoryzae (strain DSM 22066 / NBRC 105507 / MRE50)</name>
    <dbReference type="NCBI Taxonomy" id="351160"/>
    <lineage>
        <taxon>Archaea</taxon>
        <taxon>Methanobacteriati</taxon>
        <taxon>Methanobacteriota</taxon>
        <taxon>Stenosarchaea group</taxon>
        <taxon>Methanomicrobia</taxon>
        <taxon>Methanocellales</taxon>
        <taxon>Methanocellaceae</taxon>
        <taxon>Methanocella</taxon>
    </lineage>
</organism>
<sequence>MIIVSQTDHFHGHQSGKNQSFQLVPSEPLPLLLPVLVPDGLFGSKPGMSLPEPVFFLNGSLGPSSSGSALAGLFIGVFGDGSLPDAAAAAAAADAPADPIVAFWPLEVFFMLSPAEARSFMPVAWNTGLNRISNPGKAKRNASARQAHDHLWNLILRRYLRLSVITQSPYYL</sequence>